<keyword evidence="2" id="KW-1185">Reference proteome</keyword>
<name>A0A8H6S3V5_MYCCL</name>
<dbReference type="EMBL" id="JACAZE010000023">
    <property type="protein sequence ID" value="KAF7291750.1"/>
    <property type="molecule type" value="Genomic_DNA"/>
</dbReference>
<protein>
    <submittedName>
        <fullName evidence="1">F-box domain-containing protein</fullName>
    </submittedName>
</protein>
<sequence>MSTENRKKRKYSDSDGQAEPLRRSAVWFKDGNLIVQAQNTLFRVYRGWLAFYAPRIVELLDDPQRVVEIVDGAEVLVMQDAAEDVEVVFEQLFRRTFADGSIPSFTAVAACARIGKKYGIQSLYDDAVSRLSSVFPSTVERWLHGSKPRIASEPATNLRESIALQTLVLARELDLAELLPALFFWLSLDSSLPLIVDAHVAGVSREDILAVLDGVRRRRTAHKEIITKWLGSPAQAGARERCRTRDCLQQRPQLVLEIVADSSKDRDADAGASQWKWDTTWEKSFCAACITANKAAYEMAGKEMWAALPGMFGLGSWNEILGLPSQPPSRASCSGKILMLSRWCLFPGVLRPATPSVEDHRSLRR</sequence>
<dbReference type="AlphaFoldDB" id="A0A8H6S3V5"/>
<reference evidence="1" key="1">
    <citation type="submission" date="2020-05" db="EMBL/GenBank/DDBJ databases">
        <title>Mycena genomes resolve the evolution of fungal bioluminescence.</title>
        <authorList>
            <person name="Tsai I.J."/>
        </authorList>
    </citation>
    <scope>NUCLEOTIDE SEQUENCE</scope>
    <source>
        <strain evidence="1">110903Hualien_Pintung</strain>
    </source>
</reference>
<comment type="caution">
    <text evidence="1">The sequence shown here is derived from an EMBL/GenBank/DDBJ whole genome shotgun (WGS) entry which is preliminary data.</text>
</comment>
<gene>
    <name evidence="1" type="ORF">HMN09_01234600</name>
</gene>
<evidence type="ECO:0000313" key="1">
    <source>
        <dbReference type="EMBL" id="KAF7291750.1"/>
    </source>
</evidence>
<dbReference type="OrthoDB" id="2879636at2759"/>
<organism evidence="1 2">
    <name type="scientific">Mycena chlorophos</name>
    <name type="common">Agaric fungus</name>
    <name type="synonym">Agaricus chlorophos</name>
    <dbReference type="NCBI Taxonomy" id="658473"/>
    <lineage>
        <taxon>Eukaryota</taxon>
        <taxon>Fungi</taxon>
        <taxon>Dikarya</taxon>
        <taxon>Basidiomycota</taxon>
        <taxon>Agaricomycotina</taxon>
        <taxon>Agaricomycetes</taxon>
        <taxon>Agaricomycetidae</taxon>
        <taxon>Agaricales</taxon>
        <taxon>Marasmiineae</taxon>
        <taxon>Mycenaceae</taxon>
        <taxon>Mycena</taxon>
    </lineage>
</organism>
<dbReference type="Proteomes" id="UP000613580">
    <property type="component" value="Unassembled WGS sequence"/>
</dbReference>
<evidence type="ECO:0000313" key="2">
    <source>
        <dbReference type="Proteomes" id="UP000613580"/>
    </source>
</evidence>
<accession>A0A8H6S3V5</accession>
<proteinExistence type="predicted"/>